<keyword evidence="3" id="KW-1185">Reference proteome</keyword>
<dbReference type="EMBL" id="MU790973">
    <property type="protein sequence ID" value="KAJ3991684.1"/>
    <property type="molecule type" value="Genomic_DNA"/>
</dbReference>
<sequence>MDTFLYAHSLQRHRLIHLYSAYLGLLPLLNAYSRSLSAITWLGAQFFYTHLHKNKKLHYPFILFPYAYLLKQKKKRKKLHYSLLFIKIVSMLGPLFVLPELTYIESAKNLADPISRGISGPPGDALEVSSNYY</sequence>
<name>A0ABQ8PZL0_9AGAR</name>
<keyword evidence="1" id="KW-1133">Transmembrane helix</keyword>
<evidence type="ECO:0000313" key="2">
    <source>
        <dbReference type="EMBL" id="KAJ3991684.1"/>
    </source>
</evidence>
<comment type="caution">
    <text evidence="2">The sequence shown here is derived from an EMBL/GenBank/DDBJ whole genome shotgun (WGS) entry which is preliminary data.</text>
</comment>
<gene>
    <name evidence="2" type="ORF">F5050DRAFT_1111521</name>
</gene>
<feature type="transmembrane region" description="Helical" evidence="1">
    <location>
        <begin position="79"/>
        <end position="98"/>
    </location>
</feature>
<protein>
    <submittedName>
        <fullName evidence="2">Uncharacterized protein</fullName>
    </submittedName>
</protein>
<proteinExistence type="predicted"/>
<evidence type="ECO:0000313" key="3">
    <source>
        <dbReference type="Proteomes" id="UP001163828"/>
    </source>
</evidence>
<dbReference type="Proteomes" id="UP001163828">
    <property type="component" value="Unassembled WGS sequence"/>
</dbReference>
<keyword evidence="1" id="KW-0812">Transmembrane</keyword>
<evidence type="ECO:0000256" key="1">
    <source>
        <dbReference type="SAM" id="Phobius"/>
    </source>
</evidence>
<keyword evidence="1" id="KW-0472">Membrane</keyword>
<reference evidence="2" key="1">
    <citation type="submission" date="2022-08" db="EMBL/GenBank/DDBJ databases">
        <authorList>
            <consortium name="DOE Joint Genome Institute"/>
            <person name="Min B."/>
            <person name="Riley R."/>
            <person name="Sierra-Patev S."/>
            <person name="Naranjo-Ortiz M."/>
            <person name="Looney B."/>
            <person name="Konkel Z."/>
            <person name="Slot J.C."/>
            <person name="Sakamoto Y."/>
            <person name="Steenwyk J.L."/>
            <person name="Rokas A."/>
            <person name="Carro J."/>
            <person name="Camarero S."/>
            <person name="Ferreira P."/>
            <person name="Molpeceres G."/>
            <person name="Ruiz-Duenas F.J."/>
            <person name="Serrano A."/>
            <person name="Henrissat B."/>
            <person name="Drula E."/>
            <person name="Hughes K.W."/>
            <person name="Mata J.L."/>
            <person name="Ishikawa N.K."/>
            <person name="Vargas-Isla R."/>
            <person name="Ushijima S."/>
            <person name="Smith C.A."/>
            <person name="Ahrendt S."/>
            <person name="Andreopoulos W."/>
            <person name="He G."/>
            <person name="Labutti K."/>
            <person name="Lipzen A."/>
            <person name="Ng V."/>
            <person name="Sandor L."/>
            <person name="Barry K."/>
            <person name="Martinez A.T."/>
            <person name="Xiao Y."/>
            <person name="Gibbons J.G."/>
            <person name="Terashima K."/>
            <person name="Hibbett D.S."/>
            <person name="Grigoriev I.V."/>
        </authorList>
    </citation>
    <scope>NUCLEOTIDE SEQUENCE</scope>
    <source>
        <strain evidence="2">TFB10827</strain>
    </source>
</reference>
<organism evidence="2 3">
    <name type="scientific">Lentinula boryana</name>
    <dbReference type="NCBI Taxonomy" id="40481"/>
    <lineage>
        <taxon>Eukaryota</taxon>
        <taxon>Fungi</taxon>
        <taxon>Dikarya</taxon>
        <taxon>Basidiomycota</taxon>
        <taxon>Agaricomycotina</taxon>
        <taxon>Agaricomycetes</taxon>
        <taxon>Agaricomycetidae</taxon>
        <taxon>Agaricales</taxon>
        <taxon>Marasmiineae</taxon>
        <taxon>Omphalotaceae</taxon>
        <taxon>Lentinula</taxon>
    </lineage>
</organism>
<accession>A0ABQ8PZL0</accession>